<dbReference type="EMBL" id="QQAV01000005">
    <property type="protein sequence ID" value="RDI24234.1"/>
    <property type="molecule type" value="Genomic_DNA"/>
</dbReference>
<accession>A0A370FER7</accession>
<keyword evidence="1" id="KW-0808">Transferase</keyword>
<dbReference type="RefSeq" id="WP_114803233.1">
    <property type="nucleotide sequence ID" value="NZ_QQAV01000005.1"/>
</dbReference>
<gene>
    <name evidence="1" type="ORF">DFR41_105149</name>
</gene>
<dbReference type="Pfam" id="PF02515">
    <property type="entry name" value="CoA_transf_3"/>
    <property type="match status" value="1"/>
</dbReference>
<evidence type="ECO:0000313" key="2">
    <source>
        <dbReference type="Proteomes" id="UP000255265"/>
    </source>
</evidence>
<keyword evidence="2" id="KW-1185">Reference proteome</keyword>
<organism evidence="1 2">
    <name type="scientific">Pseudacidovorax intermedius</name>
    <dbReference type="NCBI Taxonomy" id="433924"/>
    <lineage>
        <taxon>Bacteria</taxon>
        <taxon>Pseudomonadati</taxon>
        <taxon>Pseudomonadota</taxon>
        <taxon>Betaproteobacteria</taxon>
        <taxon>Burkholderiales</taxon>
        <taxon>Comamonadaceae</taxon>
        <taxon>Pseudacidovorax</taxon>
    </lineage>
</organism>
<sequence>MRGEPAPPLAGITVLDFSELLPGPFFTQMLAEMGAEVIKVERPPHGDNARRLGPGGFEAVNRGKKSVLLDLKDEAGRARAHALLAGADVLVESYRPGVMARLGLDHASLQAAHPRLVYVSLSGYGQDGPWAQLPGHDINYLAAAGVMALSGEPGGPPAPGFGLPAADLCGAMYALSATLAALLQRQHSGLGQHLDVALADCALHWMTPRLGSFRDGGTTQLEDQRSVALVKPAYGIFRCRDGRHLSVAALEDHFWARLCEVLDMGPFADARYRSFAARKAEAEGINARLAAQVATLDADAAFERMARADLPVAPVVAPTELAATAQFVERGRFLGSEPLAAVAFPVNLRGVDPRTLDGAPRLDSAGAAP</sequence>
<dbReference type="Gene3D" id="3.40.50.10540">
    <property type="entry name" value="Crotonobetainyl-coa:carnitine coa-transferase, domain 1"/>
    <property type="match status" value="1"/>
</dbReference>
<dbReference type="Gene3D" id="3.30.1540.10">
    <property type="entry name" value="formyl-coa transferase, domain 3"/>
    <property type="match status" value="1"/>
</dbReference>
<dbReference type="InterPro" id="IPR044855">
    <property type="entry name" value="CoA-Trfase_III_dom3_sf"/>
</dbReference>
<dbReference type="InterPro" id="IPR003673">
    <property type="entry name" value="CoA-Trfase_fam_III"/>
</dbReference>
<dbReference type="Proteomes" id="UP000255265">
    <property type="component" value="Unassembled WGS sequence"/>
</dbReference>
<dbReference type="AlphaFoldDB" id="A0A370FER7"/>
<comment type="caution">
    <text evidence="1">The sequence shown here is derived from an EMBL/GenBank/DDBJ whole genome shotgun (WGS) entry which is preliminary data.</text>
</comment>
<dbReference type="SUPFAM" id="SSF89796">
    <property type="entry name" value="CoA-transferase family III (CaiB/BaiF)"/>
    <property type="match status" value="1"/>
</dbReference>
<dbReference type="PANTHER" id="PTHR48228:SF5">
    <property type="entry name" value="ALPHA-METHYLACYL-COA RACEMASE"/>
    <property type="match status" value="1"/>
</dbReference>
<dbReference type="OrthoDB" id="5294844at2"/>
<dbReference type="InterPro" id="IPR050509">
    <property type="entry name" value="CoA-transferase_III"/>
</dbReference>
<protein>
    <submittedName>
        <fullName evidence="1">Crotonobetainyl-CoA:carnitine CoA-transferase CaiB-like acyl-CoA transferase</fullName>
    </submittedName>
</protein>
<dbReference type="GO" id="GO:0016740">
    <property type="term" value="F:transferase activity"/>
    <property type="evidence" value="ECO:0007669"/>
    <property type="project" value="UniProtKB-KW"/>
</dbReference>
<reference evidence="1 2" key="1">
    <citation type="submission" date="2018-07" db="EMBL/GenBank/DDBJ databases">
        <title>Genomic Encyclopedia of Type Strains, Phase IV (KMG-IV): sequencing the most valuable type-strain genomes for metagenomic binning, comparative biology and taxonomic classification.</title>
        <authorList>
            <person name="Goeker M."/>
        </authorList>
    </citation>
    <scope>NUCLEOTIDE SEQUENCE [LARGE SCALE GENOMIC DNA]</scope>
    <source>
        <strain evidence="1 2">DSM 21352</strain>
    </source>
</reference>
<name>A0A370FER7_9BURK</name>
<dbReference type="PANTHER" id="PTHR48228">
    <property type="entry name" value="SUCCINYL-COA--D-CITRAMALATE COA-TRANSFERASE"/>
    <property type="match status" value="1"/>
</dbReference>
<evidence type="ECO:0000313" key="1">
    <source>
        <dbReference type="EMBL" id="RDI24234.1"/>
    </source>
</evidence>
<dbReference type="InterPro" id="IPR023606">
    <property type="entry name" value="CoA-Trfase_III_dom_1_sf"/>
</dbReference>
<proteinExistence type="predicted"/>